<comment type="caution">
    <text evidence="2">The sequence shown here is derived from an EMBL/GenBank/DDBJ whole genome shotgun (WGS) entry which is preliminary data.</text>
</comment>
<dbReference type="SMART" id="SM01045">
    <property type="entry name" value="BURP"/>
    <property type="match status" value="1"/>
</dbReference>
<dbReference type="AlphaFoldDB" id="A0A6G1CW40"/>
<evidence type="ECO:0000313" key="2">
    <source>
        <dbReference type="EMBL" id="KAF0904124.1"/>
    </source>
</evidence>
<dbReference type="PANTHER" id="PTHR31236">
    <property type="entry name" value="BURP DOMAIN PROTEIN USPL1-LIKE"/>
    <property type="match status" value="1"/>
</dbReference>
<dbReference type="PROSITE" id="PS51277">
    <property type="entry name" value="BURP"/>
    <property type="match status" value="1"/>
</dbReference>
<evidence type="ECO:0000313" key="3">
    <source>
        <dbReference type="Proteomes" id="UP000479710"/>
    </source>
</evidence>
<dbReference type="OrthoDB" id="654134at2759"/>
<feature type="domain" description="BURP" evidence="1">
    <location>
        <begin position="1"/>
        <end position="167"/>
    </location>
</feature>
<organism evidence="2 3">
    <name type="scientific">Oryza meyeriana var. granulata</name>
    <dbReference type="NCBI Taxonomy" id="110450"/>
    <lineage>
        <taxon>Eukaryota</taxon>
        <taxon>Viridiplantae</taxon>
        <taxon>Streptophyta</taxon>
        <taxon>Embryophyta</taxon>
        <taxon>Tracheophyta</taxon>
        <taxon>Spermatophyta</taxon>
        <taxon>Magnoliopsida</taxon>
        <taxon>Liliopsida</taxon>
        <taxon>Poales</taxon>
        <taxon>Poaceae</taxon>
        <taxon>BOP clade</taxon>
        <taxon>Oryzoideae</taxon>
        <taxon>Oryzeae</taxon>
        <taxon>Oryzinae</taxon>
        <taxon>Oryza</taxon>
        <taxon>Oryza meyeriana</taxon>
    </lineage>
</organism>
<reference evidence="2 3" key="1">
    <citation type="submission" date="2019-11" db="EMBL/GenBank/DDBJ databases">
        <title>Whole genome sequence of Oryza granulata.</title>
        <authorList>
            <person name="Li W."/>
        </authorList>
    </citation>
    <scope>NUCLEOTIDE SEQUENCE [LARGE SCALE GENOMIC DNA]</scope>
    <source>
        <strain evidence="3">cv. Menghai</strain>
        <tissue evidence="2">Leaf</tissue>
    </source>
</reference>
<sequence>MADGIRSALETCEHHRPIEGEERACATSIESMVEFVMSVLGTSDLRAFSPDVPAEGVMSGRRYKVAAVRTVTGSKGNIVACHTMRFPYAMFYCHAINPTRVYAVVLESEEDGNGGSMLEKMEVLAVYHLDTSRFDPKNPLFVKHNLKPGGASLCHFVSRDSVVWAPVDEVITHGDEQVAIAE</sequence>
<accession>A0A6G1CW40</accession>
<dbReference type="Proteomes" id="UP000479710">
    <property type="component" value="Unassembled WGS sequence"/>
</dbReference>
<dbReference type="Pfam" id="PF03181">
    <property type="entry name" value="BURP"/>
    <property type="match status" value="1"/>
</dbReference>
<dbReference type="EMBL" id="SPHZ02000008">
    <property type="protein sequence ID" value="KAF0904124.1"/>
    <property type="molecule type" value="Genomic_DNA"/>
</dbReference>
<dbReference type="PANTHER" id="PTHR31236:SF7">
    <property type="entry name" value="BURP DOMAIN-CONTAINING PROTEIN 10"/>
    <property type="match status" value="1"/>
</dbReference>
<proteinExistence type="predicted"/>
<protein>
    <recommendedName>
        <fullName evidence="1">BURP domain-containing protein</fullName>
    </recommendedName>
</protein>
<evidence type="ECO:0000259" key="1">
    <source>
        <dbReference type="PROSITE" id="PS51277"/>
    </source>
</evidence>
<keyword evidence="3" id="KW-1185">Reference proteome</keyword>
<name>A0A6G1CW40_9ORYZ</name>
<dbReference type="InterPro" id="IPR044816">
    <property type="entry name" value="BURP"/>
</dbReference>
<dbReference type="InterPro" id="IPR004873">
    <property type="entry name" value="BURP_dom"/>
</dbReference>
<gene>
    <name evidence="2" type="ORF">E2562_032397</name>
</gene>